<keyword evidence="1" id="KW-1133">Transmembrane helix</keyword>
<feature type="transmembrane region" description="Helical" evidence="1">
    <location>
        <begin position="6"/>
        <end position="23"/>
    </location>
</feature>
<evidence type="ECO:0000256" key="1">
    <source>
        <dbReference type="SAM" id="Phobius"/>
    </source>
</evidence>
<dbReference type="EMBL" id="CYPU01000068">
    <property type="protein sequence ID" value="CUH49391.1"/>
    <property type="molecule type" value="Genomic_DNA"/>
</dbReference>
<proteinExistence type="predicted"/>
<gene>
    <name evidence="2" type="ORF">RUA4292_03587</name>
</gene>
<dbReference type="GeneID" id="55494731"/>
<dbReference type="Proteomes" id="UP000050783">
    <property type="component" value="Unassembled WGS sequence"/>
</dbReference>
<keyword evidence="1" id="KW-0812">Transmembrane</keyword>
<dbReference type="RefSeq" id="WP_058278809.1">
    <property type="nucleotide sequence ID" value="NZ_CYPU01000068.1"/>
</dbReference>
<protein>
    <submittedName>
        <fullName evidence="2">Uncharacterized protein</fullName>
    </submittedName>
</protein>
<evidence type="ECO:0000313" key="2">
    <source>
        <dbReference type="EMBL" id="CUH49391.1"/>
    </source>
</evidence>
<accession>A0A0P1EH83</accession>
<evidence type="ECO:0000313" key="3">
    <source>
        <dbReference type="Proteomes" id="UP000050783"/>
    </source>
</evidence>
<reference evidence="2 3" key="1">
    <citation type="submission" date="2015-09" db="EMBL/GenBank/DDBJ databases">
        <authorList>
            <consortium name="Swine Surveillance"/>
        </authorList>
    </citation>
    <scope>NUCLEOTIDE SEQUENCE [LARGE SCALE GENOMIC DNA]</scope>
    <source>
        <strain evidence="2 3">CECT 4292</strain>
    </source>
</reference>
<sequence length="128" mass="14386">MPLEILLVLVVGGIAGITLLLHLSGRSRLRVLSPELAWSEWLRHAPDDAIIDVTVAHDGHAALIRTESGNGLLWSFGADTVARHLLDFDLLDHPQGFEVQFHDFGTPKAIIHLDERERRHWQHLMEPA</sequence>
<dbReference type="OrthoDB" id="7859692at2"/>
<name>A0A0P1EH83_9RHOB</name>
<dbReference type="STRING" id="81569.RUM4293_02446"/>
<dbReference type="AlphaFoldDB" id="A0A0P1EH83"/>
<organism evidence="2 3">
    <name type="scientific">Ruegeria atlantica</name>
    <dbReference type="NCBI Taxonomy" id="81569"/>
    <lineage>
        <taxon>Bacteria</taxon>
        <taxon>Pseudomonadati</taxon>
        <taxon>Pseudomonadota</taxon>
        <taxon>Alphaproteobacteria</taxon>
        <taxon>Rhodobacterales</taxon>
        <taxon>Roseobacteraceae</taxon>
        <taxon>Ruegeria</taxon>
    </lineage>
</organism>
<keyword evidence="1" id="KW-0472">Membrane</keyword>